<dbReference type="Proteomes" id="UP000462621">
    <property type="component" value="Unassembled WGS sequence"/>
</dbReference>
<comment type="caution">
    <text evidence="2">The sequence shown here is derived from an EMBL/GenBank/DDBJ whole genome shotgun (WGS) entry which is preliminary data.</text>
</comment>
<keyword evidence="3" id="KW-1185">Reference proteome</keyword>
<dbReference type="PANTHER" id="PTHR35849">
    <property type="entry name" value="BLR2341 PROTEIN"/>
    <property type="match status" value="1"/>
</dbReference>
<evidence type="ECO:0000259" key="1">
    <source>
        <dbReference type="PROSITE" id="PS50801"/>
    </source>
</evidence>
<dbReference type="PANTHER" id="PTHR35849:SF1">
    <property type="entry name" value="INTERMEMBRANE PHOSPHOLIPID TRANSPORT SYSTEM BINDING PROTEIN MLAB"/>
    <property type="match status" value="1"/>
</dbReference>
<dbReference type="EMBL" id="WEKT01000004">
    <property type="protein sequence ID" value="MZI92404.1"/>
    <property type="molecule type" value="Genomic_DNA"/>
</dbReference>
<feature type="domain" description="STAS" evidence="1">
    <location>
        <begin position="16"/>
        <end position="92"/>
    </location>
</feature>
<proteinExistence type="predicted"/>
<accession>A0A7X4LI82</accession>
<dbReference type="AlphaFoldDB" id="A0A7X4LI82"/>
<protein>
    <submittedName>
        <fullName evidence="2">STAS domain-containing protein</fullName>
    </submittedName>
</protein>
<name>A0A7X4LI82_9VIBR</name>
<dbReference type="InterPro" id="IPR058548">
    <property type="entry name" value="MlaB-like_STAS"/>
</dbReference>
<dbReference type="InterPro" id="IPR052746">
    <property type="entry name" value="MlaB_ABC_Transporter"/>
</dbReference>
<evidence type="ECO:0000313" key="2">
    <source>
        <dbReference type="EMBL" id="MZI92404.1"/>
    </source>
</evidence>
<dbReference type="Gene3D" id="3.30.750.24">
    <property type="entry name" value="STAS domain"/>
    <property type="match status" value="1"/>
</dbReference>
<dbReference type="CDD" id="cd07043">
    <property type="entry name" value="STAS_anti-anti-sigma_factors"/>
    <property type="match status" value="1"/>
</dbReference>
<dbReference type="InterPro" id="IPR002645">
    <property type="entry name" value="STAS_dom"/>
</dbReference>
<dbReference type="SUPFAM" id="SSF52091">
    <property type="entry name" value="SpoIIaa-like"/>
    <property type="match status" value="1"/>
</dbReference>
<dbReference type="Pfam" id="PF13466">
    <property type="entry name" value="STAS_2"/>
    <property type="match status" value="1"/>
</dbReference>
<dbReference type="InterPro" id="IPR036513">
    <property type="entry name" value="STAS_dom_sf"/>
</dbReference>
<gene>
    <name evidence="2" type="ORF">F9817_04165</name>
</gene>
<reference evidence="2 3" key="1">
    <citation type="submission" date="2019-10" db="EMBL/GenBank/DDBJ databases">
        <title>Vibrio sp. nov. isolated from a shrimp pond.</title>
        <authorList>
            <person name="Gomez-Gil B."/>
            <person name="Enciso-Ibarra J."/>
            <person name="Enciso-Ibarra K."/>
            <person name="Bolan-Mejia C."/>
        </authorList>
    </citation>
    <scope>NUCLEOTIDE SEQUENCE [LARGE SCALE GENOMIC DNA]</scope>
    <source>
        <strain evidence="2 3">CAIM 722</strain>
    </source>
</reference>
<dbReference type="PROSITE" id="PS50801">
    <property type="entry name" value="STAS"/>
    <property type="match status" value="1"/>
</dbReference>
<dbReference type="RefSeq" id="WP_161153703.1">
    <property type="nucleotide sequence ID" value="NZ_WEKT01000004.1"/>
</dbReference>
<evidence type="ECO:0000313" key="3">
    <source>
        <dbReference type="Proteomes" id="UP000462621"/>
    </source>
</evidence>
<sequence length="109" mass="12205">MSHPQWQIANAQQVLLSGDLDRDTVPELWRELSGWTPSSKQLDVSLESVSRIDSAGMVMLIHLIEHAKQKNCHIMLSSVPEQLRTLFQLSNIEPMMAQHIENSAGVNCG</sequence>
<organism evidence="2 3">
    <name type="scientific">Vibrio eleionomae</name>
    <dbReference type="NCBI Taxonomy" id="2653505"/>
    <lineage>
        <taxon>Bacteria</taxon>
        <taxon>Pseudomonadati</taxon>
        <taxon>Pseudomonadota</taxon>
        <taxon>Gammaproteobacteria</taxon>
        <taxon>Vibrionales</taxon>
        <taxon>Vibrionaceae</taxon>
        <taxon>Vibrio</taxon>
    </lineage>
</organism>